<keyword evidence="1" id="KW-0433">Leucine-rich repeat</keyword>
<dbReference type="AlphaFoldDB" id="A0A7R9QSL4"/>
<organism evidence="3">
    <name type="scientific">Oppiella nova</name>
    <dbReference type="NCBI Taxonomy" id="334625"/>
    <lineage>
        <taxon>Eukaryota</taxon>
        <taxon>Metazoa</taxon>
        <taxon>Ecdysozoa</taxon>
        <taxon>Arthropoda</taxon>
        <taxon>Chelicerata</taxon>
        <taxon>Arachnida</taxon>
        <taxon>Acari</taxon>
        <taxon>Acariformes</taxon>
        <taxon>Sarcoptiformes</taxon>
        <taxon>Oribatida</taxon>
        <taxon>Brachypylina</taxon>
        <taxon>Oppioidea</taxon>
        <taxon>Oppiidae</taxon>
        <taxon>Oppiella</taxon>
    </lineage>
</organism>
<dbReference type="PANTHER" id="PTHR24366">
    <property type="entry name" value="IG(IMMUNOGLOBULIN) AND LRR(LEUCINE RICH REPEAT) DOMAINS"/>
    <property type="match status" value="1"/>
</dbReference>
<dbReference type="InterPro" id="IPR026906">
    <property type="entry name" value="LRR_5"/>
</dbReference>
<sequence length="480" mass="52908">MSSTSLTQTMPTDIRAQFENISKALDEKDRQFDTLQIVSVTPDLPDLKFKQVQISGQGIKHIDAQLLKGTTKSVAKLSFNLLNLTDNIDIFNLILDQNIAEISGNAFRSLGSSLRYMEISMANITAISDNAFAFDDSLKTNLRLVLNNDVINMNGISKAAFKGAKLLVVISIATLDQVHSKCPAPALLKPCQCNDDDVDATVLSCSENMADIKGHFENISKALDEKDRQFEALYISLSNATELPAEAFADLKFKQVLIKGSNIKHIDPQIFKGTTDSVVELQLYWLSIANNSDIFDMINMLDNLEILLIADCNLHTIPENAFKEHKNLTTLKIGGEKLAKISGNAFRALGSSLRYMSISSANITAISDNAFAFDDSLKTNLRLILSTDTIDMSGISKAAFKGAKRPVSLVLLDDKTITYLDESTFSTFMTENPLNEVITQINCNECRNAWLMKPEFKSHVNGIYCTNGLDLNDPTNFAGC</sequence>
<evidence type="ECO:0000256" key="2">
    <source>
        <dbReference type="ARBA" id="ARBA00022737"/>
    </source>
</evidence>
<evidence type="ECO:0000313" key="4">
    <source>
        <dbReference type="Proteomes" id="UP000728032"/>
    </source>
</evidence>
<evidence type="ECO:0000256" key="1">
    <source>
        <dbReference type="ARBA" id="ARBA00022614"/>
    </source>
</evidence>
<keyword evidence="2" id="KW-0677">Repeat</keyword>
<dbReference type="Gene3D" id="3.80.10.10">
    <property type="entry name" value="Ribonuclease Inhibitor"/>
    <property type="match status" value="2"/>
</dbReference>
<keyword evidence="4" id="KW-1185">Reference proteome</keyword>
<dbReference type="EMBL" id="CAJPVJ010009161">
    <property type="protein sequence ID" value="CAG2172403.1"/>
    <property type="molecule type" value="Genomic_DNA"/>
</dbReference>
<accession>A0A7R9QSL4</accession>
<dbReference type="OrthoDB" id="635273at2759"/>
<dbReference type="SUPFAM" id="SSF52058">
    <property type="entry name" value="L domain-like"/>
    <property type="match status" value="1"/>
</dbReference>
<dbReference type="Pfam" id="PF13306">
    <property type="entry name" value="LRR_5"/>
    <property type="match status" value="2"/>
</dbReference>
<protein>
    <submittedName>
        <fullName evidence="3">Uncharacterized protein</fullName>
    </submittedName>
</protein>
<dbReference type="InterPro" id="IPR032675">
    <property type="entry name" value="LRR_dom_sf"/>
</dbReference>
<gene>
    <name evidence="3" type="ORF">ONB1V03_LOCUS11860</name>
</gene>
<dbReference type="Proteomes" id="UP000728032">
    <property type="component" value="Unassembled WGS sequence"/>
</dbReference>
<evidence type="ECO:0000313" key="3">
    <source>
        <dbReference type="EMBL" id="CAD7655216.1"/>
    </source>
</evidence>
<proteinExistence type="predicted"/>
<name>A0A7R9QSL4_9ACAR</name>
<dbReference type="EMBL" id="OC923986">
    <property type="protein sequence ID" value="CAD7655216.1"/>
    <property type="molecule type" value="Genomic_DNA"/>
</dbReference>
<reference evidence="3" key="1">
    <citation type="submission" date="2020-11" db="EMBL/GenBank/DDBJ databases">
        <authorList>
            <person name="Tran Van P."/>
        </authorList>
    </citation>
    <scope>NUCLEOTIDE SEQUENCE</scope>
</reference>